<dbReference type="InterPro" id="IPR027417">
    <property type="entry name" value="P-loop_NTPase"/>
</dbReference>
<evidence type="ECO:0000313" key="3">
    <source>
        <dbReference type="Proteomes" id="UP001319180"/>
    </source>
</evidence>
<keyword evidence="3" id="KW-1185">Reference proteome</keyword>
<dbReference type="PRINTS" id="PR00988">
    <property type="entry name" value="URIDINKINASE"/>
</dbReference>
<dbReference type="RefSeq" id="WP_254093242.1">
    <property type="nucleotide sequence ID" value="NZ_JAHESC010000053.1"/>
</dbReference>
<dbReference type="Pfam" id="PF00485">
    <property type="entry name" value="PRK"/>
    <property type="match status" value="1"/>
</dbReference>
<gene>
    <name evidence="2" type="ORF">KK078_25890</name>
</gene>
<protein>
    <submittedName>
        <fullName evidence="2">Uridine kinase</fullName>
    </submittedName>
</protein>
<organism evidence="2 3">
    <name type="scientific">Dawidia soli</name>
    <dbReference type="NCBI Taxonomy" id="2782352"/>
    <lineage>
        <taxon>Bacteria</taxon>
        <taxon>Pseudomonadati</taxon>
        <taxon>Bacteroidota</taxon>
        <taxon>Cytophagia</taxon>
        <taxon>Cytophagales</taxon>
        <taxon>Chryseotaleaceae</taxon>
        <taxon>Dawidia</taxon>
    </lineage>
</organism>
<proteinExistence type="predicted"/>
<keyword evidence="2" id="KW-0808">Transferase</keyword>
<comment type="caution">
    <text evidence="2">The sequence shown here is derived from an EMBL/GenBank/DDBJ whole genome shotgun (WGS) entry which is preliminary data.</text>
</comment>
<dbReference type="InterPro" id="IPR006083">
    <property type="entry name" value="PRK/URK"/>
</dbReference>
<keyword evidence="2" id="KW-0418">Kinase</keyword>
<feature type="domain" description="Phosphoribulokinase/uridine kinase" evidence="1">
    <location>
        <begin position="7"/>
        <end position="185"/>
    </location>
</feature>
<dbReference type="SUPFAM" id="SSF52540">
    <property type="entry name" value="P-loop containing nucleoside triphosphate hydrolases"/>
    <property type="match status" value="1"/>
</dbReference>
<name>A0AAP2GFY5_9BACT</name>
<accession>A0AAP2GFY5</accession>
<dbReference type="GO" id="GO:0005524">
    <property type="term" value="F:ATP binding"/>
    <property type="evidence" value="ECO:0007669"/>
    <property type="project" value="InterPro"/>
</dbReference>
<dbReference type="PANTHER" id="PTHR10285">
    <property type="entry name" value="URIDINE KINASE"/>
    <property type="match status" value="1"/>
</dbReference>
<dbReference type="GO" id="GO:0016301">
    <property type="term" value="F:kinase activity"/>
    <property type="evidence" value="ECO:0007669"/>
    <property type="project" value="UniProtKB-KW"/>
</dbReference>
<dbReference type="AlphaFoldDB" id="A0AAP2GFY5"/>
<reference evidence="2 3" key="1">
    <citation type="submission" date="2021-05" db="EMBL/GenBank/DDBJ databases">
        <title>A Polyphasic approach of four new species of the genus Ohtaekwangia: Ohtaekwangia histidinii sp. nov., Ohtaekwangia cretensis sp. nov., Ohtaekwangia indiensis sp. nov., Ohtaekwangia reichenbachii sp. nov. from diverse environment.</title>
        <authorList>
            <person name="Octaviana S."/>
        </authorList>
    </citation>
    <scope>NUCLEOTIDE SEQUENCE [LARGE SCALE GENOMIC DNA]</scope>
    <source>
        <strain evidence="2 3">PWU37</strain>
    </source>
</reference>
<sequence length="209" mass="24392">MKPVYTIGITGGSGSGKTHFIKQLAGRFQPHEICLISQDHYYKPIHQQVRDAEGIENFDLPEALDREVFHQDLLKLKRGETLLKQEYTFNNAGAKPVMLEFTPAPLLIIEGLFVQYFPEIEQELDLKLFIEAKDHLKLSRRIRRDSEERGYPLDDVLYRYQHHVMPIYEAYIKPLQHKADLVIPNNHHFERALDVLTLALKHHISQQES</sequence>
<evidence type="ECO:0000313" key="2">
    <source>
        <dbReference type="EMBL" id="MBT1690022.1"/>
    </source>
</evidence>
<dbReference type="EMBL" id="JAHESC010000053">
    <property type="protein sequence ID" value="MBT1690022.1"/>
    <property type="molecule type" value="Genomic_DNA"/>
</dbReference>
<dbReference type="Proteomes" id="UP001319180">
    <property type="component" value="Unassembled WGS sequence"/>
</dbReference>
<evidence type="ECO:0000259" key="1">
    <source>
        <dbReference type="Pfam" id="PF00485"/>
    </source>
</evidence>
<dbReference type="Gene3D" id="3.40.50.300">
    <property type="entry name" value="P-loop containing nucleotide triphosphate hydrolases"/>
    <property type="match status" value="1"/>
</dbReference>